<evidence type="ECO:0000259" key="12">
    <source>
        <dbReference type="Pfam" id="PF04101"/>
    </source>
</evidence>
<name>A0A1I3XPW0_9HYPH</name>
<evidence type="ECO:0000256" key="8">
    <source>
        <dbReference type="ARBA" id="ARBA00023306"/>
    </source>
</evidence>
<dbReference type="InterPro" id="IPR007235">
    <property type="entry name" value="Glyco_trans_28_C"/>
</dbReference>
<comment type="subcellular location">
    <subcellularLocation>
        <location evidence="10">Cell membrane</location>
        <topology evidence="10">Peripheral membrane protein</topology>
        <orientation evidence="10">Cytoplasmic side</orientation>
    </subcellularLocation>
</comment>
<comment type="pathway">
    <text evidence="10">Cell wall biogenesis; peptidoglycan biosynthesis.</text>
</comment>
<keyword evidence="5 10" id="KW-0133">Cell shape</keyword>
<feature type="binding site" evidence="10">
    <location>
        <begin position="12"/>
        <end position="14"/>
    </location>
    <ligand>
        <name>UDP-N-acetyl-alpha-D-glucosamine</name>
        <dbReference type="ChEBI" id="CHEBI:57705"/>
    </ligand>
</feature>
<feature type="domain" description="Glycosyltransferase family 28 N-terminal" evidence="11">
    <location>
        <begin position="5"/>
        <end position="141"/>
    </location>
</feature>
<evidence type="ECO:0000256" key="5">
    <source>
        <dbReference type="ARBA" id="ARBA00022960"/>
    </source>
</evidence>
<dbReference type="PANTHER" id="PTHR21015">
    <property type="entry name" value="UDP-N-ACETYLGLUCOSAMINE--N-ACETYLMURAMYL-(PENTAPEPTIDE) PYROPHOSPHORYL-UNDECAPRENOL N-ACETYLGLUCOSAMINE TRANSFERASE 1"/>
    <property type="match status" value="1"/>
</dbReference>
<protein>
    <recommendedName>
        <fullName evidence="10">UDP-N-acetylglucosamine--N-acetylmuramyl-(pentapeptide) pyrophosphoryl-undecaprenol N-acetylglucosamine transferase</fullName>
        <ecNumber evidence="10">2.4.1.227</ecNumber>
    </recommendedName>
    <alternativeName>
        <fullName evidence="10">Undecaprenyl-PP-MurNAc-pentapeptide-UDPGlcNAc GlcNAc transferase</fullName>
    </alternativeName>
</protein>
<dbReference type="Pfam" id="PF04101">
    <property type="entry name" value="Glyco_tran_28_C"/>
    <property type="match status" value="1"/>
</dbReference>
<dbReference type="NCBIfam" id="TIGR01133">
    <property type="entry name" value="murG"/>
    <property type="match status" value="1"/>
</dbReference>
<comment type="caution">
    <text evidence="13">The sequence shown here is derived from an EMBL/GenBank/DDBJ whole genome shotgun (WGS) entry which is preliminary data.</text>
</comment>
<keyword evidence="9 10" id="KW-0961">Cell wall biogenesis/degradation</keyword>
<evidence type="ECO:0000256" key="3">
    <source>
        <dbReference type="ARBA" id="ARBA00022676"/>
    </source>
</evidence>
<proteinExistence type="inferred from homology"/>
<dbReference type="Pfam" id="PF03033">
    <property type="entry name" value="Glyco_transf_28"/>
    <property type="match status" value="1"/>
</dbReference>
<evidence type="ECO:0000313" key="14">
    <source>
        <dbReference type="Proteomes" id="UP000199598"/>
    </source>
</evidence>
<keyword evidence="14" id="KW-1185">Reference proteome</keyword>
<keyword evidence="4 10" id="KW-0808">Transferase</keyword>
<keyword evidence="7 10" id="KW-0472">Membrane</keyword>
<feature type="binding site" evidence="10">
    <location>
        <position position="193"/>
    </location>
    <ligand>
        <name>UDP-N-acetyl-alpha-D-glucosamine</name>
        <dbReference type="ChEBI" id="CHEBI:57705"/>
    </ligand>
</feature>
<dbReference type="Proteomes" id="UP000199598">
    <property type="component" value="Unassembled WGS sequence"/>
</dbReference>
<feature type="binding site" evidence="10">
    <location>
        <position position="294"/>
    </location>
    <ligand>
        <name>UDP-N-acetyl-alpha-D-glucosamine</name>
        <dbReference type="ChEBI" id="CHEBI:57705"/>
    </ligand>
</feature>
<dbReference type="CDD" id="cd03785">
    <property type="entry name" value="GT28_MurG"/>
    <property type="match status" value="1"/>
</dbReference>
<evidence type="ECO:0000256" key="1">
    <source>
        <dbReference type="ARBA" id="ARBA00022475"/>
    </source>
</evidence>
<dbReference type="PANTHER" id="PTHR21015:SF22">
    <property type="entry name" value="GLYCOSYLTRANSFERASE"/>
    <property type="match status" value="1"/>
</dbReference>
<dbReference type="InterPro" id="IPR004276">
    <property type="entry name" value="GlycoTrans_28_N"/>
</dbReference>
<dbReference type="RefSeq" id="WP_093518020.1">
    <property type="nucleotide sequence ID" value="NZ_FOSK01000003.1"/>
</dbReference>
<feature type="domain" description="Glycosyl transferase family 28 C-terminal" evidence="12">
    <location>
        <begin position="187"/>
        <end position="353"/>
    </location>
</feature>
<evidence type="ECO:0000256" key="7">
    <source>
        <dbReference type="ARBA" id="ARBA00023136"/>
    </source>
</evidence>
<accession>A0A1I3XPW0</accession>
<dbReference type="EC" id="2.4.1.227" evidence="10"/>
<dbReference type="Gene3D" id="3.40.50.2000">
    <property type="entry name" value="Glycogen Phosphorylase B"/>
    <property type="match status" value="2"/>
</dbReference>
<keyword evidence="2 10" id="KW-0132">Cell division</keyword>
<keyword evidence="3 10" id="KW-0328">Glycosyltransferase</keyword>
<evidence type="ECO:0000313" key="13">
    <source>
        <dbReference type="EMBL" id="SFK21548.1"/>
    </source>
</evidence>
<keyword evidence="6 10" id="KW-0573">Peptidoglycan synthesis</keyword>
<comment type="similarity">
    <text evidence="10">Belongs to the glycosyltransferase 28 family. MurG subfamily.</text>
</comment>
<dbReference type="GO" id="GO:0016740">
    <property type="term" value="F:transferase activity"/>
    <property type="evidence" value="ECO:0007669"/>
    <property type="project" value="UniProtKB-KW"/>
</dbReference>
<evidence type="ECO:0000256" key="9">
    <source>
        <dbReference type="ARBA" id="ARBA00023316"/>
    </source>
</evidence>
<evidence type="ECO:0000256" key="6">
    <source>
        <dbReference type="ARBA" id="ARBA00022984"/>
    </source>
</evidence>
<reference evidence="13 14" key="1">
    <citation type="submission" date="2016-10" db="EMBL/GenBank/DDBJ databases">
        <authorList>
            <person name="Varghese N."/>
            <person name="Submissions S."/>
        </authorList>
    </citation>
    <scope>NUCLEOTIDE SEQUENCE [LARGE SCALE GENOMIC DNA]</scope>
    <source>
        <strain evidence="13 14">DSM 16392</strain>
    </source>
</reference>
<evidence type="ECO:0000256" key="4">
    <source>
        <dbReference type="ARBA" id="ARBA00022679"/>
    </source>
</evidence>
<dbReference type="SUPFAM" id="SSF53756">
    <property type="entry name" value="UDP-Glycosyltransferase/glycogen phosphorylase"/>
    <property type="match status" value="1"/>
</dbReference>
<dbReference type="EMBL" id="FOSK01000003">
    <property type="protein sequence ID" value="SFK21548.1"/>
    <property type="molecule type" value="Genomic_DNA"/>
</dbReference>
<dbReference type="InterPro" id="IPR006009">
    <property type="entry name" value="GlcNAc_MurG"/>
</dbReference>
<evidence type="ECO:0000259" key="11">
    <source>
        <dbReference type="Pfam" id="PF03033"/>
    </source>
</evidence>
<organism evidence="13 14">
    <name type="scientific">Pseudovibrio ascidiaceicola</name>
    <dbReference type="NCBI Taxonomy" id="285279"/>
    <lineage>
        <taxon>Bacteria</taxon>
        <taxon>Pseudomonadati</taxon>
        <taxon>Pseudomonadota</taxon>
        <taxon>Alphaproteobacteria</taxon>
        <taxon>Hyphomicrobiales</taxon>
        <taxon>Stappiaceae</taxon>
        <taxon>Pseudovibrio</taxon>
    </lineage>
</organism>
<sequence>MKPKIMLTAGGTGGHLFPAQALACELKRRGYGVELITDSRADKYGSAFPADNVHLVKSDTIRGKNPISLAKTAIKLGLGTLQAMKAIRAAKPAAIVGFGGYPTFPPMFAGRLLSVPSILHEANAVMGRANRMLAKGASAVATSFPLKTLPADLAAKATMTGNPLRDNVIAVCGQAYNAPEKGGAFHLLVFGGSQGARVFSQILPEALKLMAPEDREQLVVVQQARPEDLEGLESSYREMGVAAQVASFFTDLPERIAAAHLVISRSGAGTVCELAAIGRPSILVPLPGALDNDQGMNANVLAEAGGAWPIPQKELDPQRLARELKELMDNPGRLAQAAHAAQAQGAPEAVQRLADLTETLVGAAPANEQREITS</sequence>
<feature type="binding site" evidence="10">
    <location>
        <position position="165"/>
    </location>
    <ligand>
        <name>UDP-N-acetyl-alpha-D-glucosamine</name>
        <dbReference type="ChEBI" id="CHEBI:57705"/>
    </ligand>
</feature>
<evidence type="ECO:0000256" key="2">
    <source>
        <dbReference type="ARBA" id="ARBA00022618"/>
    </source>
</evidence>
<keyword evidence="1 10" id="KW-1003">Cell membrane</keyword>
<evidence type="ECO:0000256" key="10">
    <source>
        <dbReference type="HAMAP-Rule" id="MF_00033"/>
    </source>
</evidence>
<feature type="binding site" evidence="10">
    <location>
        <position position="123"/>
    </location>
    <ligand>
        <name>UDP-N-acetyl-alpha-D-glucosamine</name>
        <dbReference type="ChEBI" id="CHEBI:57705"/>
    </ligand>
</feature>
<comment type="catalytic activity">
    <reaction evidence="10">
        <text>di-trans,octa-cis-undecaprenyl diphospho-N-acetyl-alpha-D-muramoyl-L-alanyl-D-glutamyl-meso-2,6-diaminopimeloyl-D-alanyl-D-alanine + UDP-N-acetyl-alpha-D-glucosamine = di-trans,octa-cis-undecaprenyl diphospho-[N-acetyl-alpha-D-glucosaminyl-(1-&gt;4)]-N-acetyl-alpha-D-muramoyl-L-alanyl-D-glutamyl-meso-2,6-diaminopimeloyl-D-alanyl-D-alanine + UDP + H(+)</text>
        <dbReference type="Rhea" id="RHEA:31227"/>
        <dbReference type="ChEBI" id="CHEBI:15378"/>
        <dbReference type="ChEBI" id="CHEBI:57705"/>
        <dbReference type="ChEBI" id="CHEBI:58223"/>
        <dbReference type="ChEBI" id="CHEBI:61387"/>
        <dbReference type="ChEBI" id="CHEBI:61388"/>
        <dbReference type="EC" id="2.4.1.227"/>
    </reaction>
</comment>
<comment type="caution">
    <text evidence="10">Lacks conserved residue(s) required for the propagation of feature annotation.</text>
</comment>
<gene>
    <name evidence="10" type="primary">murG</name>
    <name evidence="13" type="ORF">SAMN04488518_10372</name>
</gene>
<keyword evidence="8 10" id="KW-0131">Cell cycle</keyword>
<comment type="function">
    <text evidence="10">Cell wall formation. Catalyzes the transfer of a GlcNAc subunit on undecaprenyl-pyrophosphoryl-MurNAc-pentapeptide (lipid intermediate I) to form undecaprenyl-pyrophosphoryl-MurNAc-(pentapeptide)GlcNAc (lipid intermediate II).</text>
</comment>
<dbReference type="HAMAP" id="MF_00033">
    <property type="entry name" value="MurG"/>
    <property type="match status" value="1"/>
</dbReference>